<evidence type="ECO:0000313" key="1">
    <source>
        <dbReference type="EMBL" id="SBW00755.1"/>
    </source>
</evidence>
<dbReference type="EMBL" id="FLUM01000002">
    <property type="protein sequence ID" value="SBW00755.1"/>
    <property type="molecule type" value="Genomic_DNA"/>
</dbReference>
<dbReference type="PANTHER" id="PTHR35810:SF1">
    <property type="entry name" value="CYTOPLASMIC PROTEIN"/>
    <property type="match status" value="1"/>
</dbReference>
<accession>A0A212JN58</accession>
<gene>
    <name evidence="1" type="ORF">KL86DYS1_20277</name>
</gene>
<dbReference type="AlphaFoldDB" id="A0A212JN58"/>
<reference evidence="1" key="1">
    <citation type="submission" date="2016-04" db="EMBL/GenBank/DDBJ databases">
        <authorList>
            <person name="Evans L.H."/>
            <person name="Alamgir A."/>
            <person name="Owens N."/>
            <person name="Weber N.D."/>
            <person name="Virtaneva K."/>
            <person name="Barbian K."/>
            <person name="Babar A."/>
            <person name="Rosenke K."/>
        </authorList>
    </citation>
    <scope>NUCLEOTIDE SEQUENCE</scope>
    <source>
        <strain evidence="1">86-1</strain>
    </source>
</reference>
<name>A0A212JN58_9BACT</name>
<protein>
    <submittedName>
        <fullName evidence="1">Uncharacterized protein</fullName>
    </submittedName>
</protein>
<dbReference type="PANTHER" id="PTHR35810">
    <property type="entry name" value="CYTOPLASMIC PROTEIN-RELATED"/>
    <property type="match status" value="1"/>
</dbReference>
<sequence length="118" mass="13013">MSQTKITISDNGNITIPSETSMTIAEIAELFGIFLQTVKREVRTIEKSGIASGDDSSSCIVDGKNIYPSYYGLDMVIATAFRVQSFKADVFRKWVIKKTARNSVTTTLILPMQNAVLN</sequence>
<proteinExistence type="predicted"/>
<dbReference type="RefSeq" id="WP_296941444.1">
    <property type="nucleotide sequence ID" value="NZ_LT599032.1"/>
</dbReference>
<organism evidence="1">
    <name type="scientific">uncultured Dysgonomonas sp</name>
    <dbReference type="NCBI Taxonomy" id="206096"/>
    <lineage>
        <taxon>Bacteria</taxon>
        <taxon>Pseudomonadati</taxon>
        <taxon>Bacteroidota</taxon>
        <taxon>Bacteroidia</taxon>
        <taxon>Bacteroidales</taxon>
        <taxon>Dysgonomonadaceae</taxon>
        <taxon>Dysgonomonas</taxon>
        <taxon>environmental samples</taxon>
    </lineage>
</organism>